<keyword evidence="1" id="KW-0472">Membrane</keyword>
<evidence type="ECO:0008006" key="4">
    <source>
        <dbReference type="Google" id="ProtNLM"/>
    </source>
</evidence>
<sequence>MIPARFARLLFALLMSLYMVTGMTFVVTWANTGLSAGFAERWLNAALIAWPIAFVLVIIGAPRIQKLVGKLLKQP</sequence>
<evidence type="ECO:0000313" key="3">
    <source>
        <dbReference type="Proteomes" id="UP000063953"/>
    </source>
</evidence>
<feature type="transmembrane region" description="Helical" evidence="1">
    <location>
        <begin position="9"/>
        <end position="30"/>
    </location>
</feature>
<dbReference type="AlphaFoldDB" id="A0A0K1XEY5"/>
<keyword evidence="1" id="KW-1133">Transmembrane helix</keyword>
<protein>
    <recommendedName>
        <fullName evidence="4">DUF2798 domain-containing protein</fullName>
    </recommendedName>
</protein>
<keyword evidence="3" id="KW-1185">Reference proteome</keyword>
<feature type="transmembrane region" description="Helical" evidence="1">
    <location>
        <begin position="42"/>
        <end position="61"/>
    </location>
</feature>
<dbReference type="Proteomes" id="UP000063953">
    <property type="component" value="Chromosome"/>
</dbReference>
<proteinExistence type="predicted"/>
<accession>A0A0K1XEY5</accession>
<organism evidence="2 3">
    <name type="scientific">Thiopseudomonas alkaliphila</name>
    <dbReference type="NCBI Taxonomy" id="1697053"/>
    <lineage>
        <taxon>Bacteria</taxon>
        <taxon>Pseudomonadati</taxon>
        <taxon>Pseudomonadota</taxon>
        <taxon>Gammaproteobacteria</taxon>
        <taxon>Pseudomonadales</taxon>
        <taxon>Pseudomonadaceae</taxon>
        <taxon>Thiopseudomonas</taxon>
    </lineage>
</organism>
<dbReference type="EMBL" id="CP012365">
    <property type="protein sequence ID" value="AKX59960.1"/>
    <property type="molecule type" value="Genomic_DNA"/>
</dbReference>
<name>A0A0K1XEY5_9GAMM</name>
<evidence type="ECO:0000256" key="1">
    <source>
        <dbReference type="SAM" id="Phobius"/>
    </source>
</evidence>
<gene>
    <name evidence="2" type="ORF">AKN88_08480</name>
</gene>
<dbReference type="RefSeq" id="WP_053101153.1">
    <property type="nucleotide sequence ID" value="NZ_CP012365.1"/>
</dbReference>
<dbReference type="Pfam" id="PF11391">
    <property type="entry name" value="DUF2798"/>
    <property type="match status" value="1"/>
</dbReference>
<keyword evidence="1" id="KW-0812">Transmembrane</keyword>
<evidence type="ECO:0000313" key="2">
    <source>
        <dbReference type="EMBL" id="AKX59960.1"/>
    </source>
</evidence>
<dbReference type="InterPro" id="IPR021529">
    <property type="entry name" value="DUF2798"/>
</dbReference>
<reference evidence="2 3" key="1">
    <citation type="journal article" date="2015" name="Genome Announc.">
        <title>Genome Sequences of Oblitimonas alkaliphila gen. nov. sp. nov. (Proposed), a Novel Bacterium of the Pseudomonadaceae Family.</title>
        <authorList>
            <person name="Lauer A.C."/>
            <person name="Nicholson A.C."/>
            <person name="Humrighouse B.W."/>
            <person name="Emery B."/>
            <person name="Drobish A."/>
            <person name="Juieng P."/>
            <person name="Loparev V."/>
            <person name="McQuiston J.R."/>
        </authorList>
    </citation>
    <scope>NUCLEOTIDE SEQUENCE [LARGE SCALE GENOMIC DNA]</scope>
    <source>
        <strain evidence="2 3">E5571</strain>
    </source>
</reference>